<dbReference type="Proteomes" id="UP000019141">
    <property type="component" value="Unassembled WGS sequence"/>
</dbReference>
<comment type="subcellular location">
    <subcellularLocation>
        <location evidence="9">Cytoplasm</location>
    </subcellularLocation>
</comment>
<comment type="function">
    <text evidence="9">Catalyzes the radical-mediated insertion of two sulfur atoms into the C-6 and C-8 positions of the octanoyl moiety bound to the lipoyl domains of lipoate-dependent enzymes, thereby converting the octanoylated domains into lipoylated derivatives.</text>
</comment>
<reference evidence="11 12" key="1">
    <citation type="journal article" date="2014" name="Nature">
        <title>An environmental bacterial taxon with a large and distinct metabolic repertoire.</title>
        <authorList>
            <person name="Wilson M.C."/>
            <person name="Mori T."/>
            <person name="Ruckert C."/>
            <person name="Uria A.R."/>
            <person name="Helf M.J."/>
            <person name="Takada K."/>
            <person name="Gernert C."/>
            <person name="Steffens U.A."/>
            <person name="Heycke N."/>
            <person name="Schmitt S."/>
            <person name="Rinke C."/>
            <person name="Helfrich E.J."/>
            <person name="Brachmann A.O."/>
            <person name="Gurgui C."/>
            <person name="Wakimoto T."/>
            <person name="Kracht M."/>
            <person name="Crusemann M."/>
            <person name="Hentschel U."/>
            <person name="Abe I."/>
            <person name="Matsunaga S."/>
            <person name="Kalinowski J."/>
            <person name="Takeyama H."/>
            <person name="Piel J."/>
        </authorList>
    </citation>
    <scope>NUCLEOTIDE SEQUENCE [LARGE SCALE GENOMIC DNA]</scope>
    <source>
        <strain evidence="12">TSY1</strain>
    </source>
</reference>
<evidence type="ECO:0000256" key="6">
    <source>
        <dbReference type="ARBA" id="ARBA00023004"/>
    </source>
</evidence>
<evidence type="ECO:0000256" key="1">
    <source>
        <dbReference type="ARBA" id="ARBA00022485"/>
    </source>
</evidence>
<protein>
    <recommendedName>
        <fullName evidence="9">Lipoyl synthase</fullName>
        <ecNumber evidence="9">2.8.1.8</ecNumber>
    </recommendedName>
    <alternativeName>
        <fullName evidence="9">Lip-syn</fullName>
        <shortName evidence="9">LS</shortName>
    </alternativeName>
    <alternativeName>
        <fullName evidence="9">Lipoate synthase</fullName>
    </alternativeName>
    <alternativeName>
        <fullName evidence="9">Lipoic acid synthase</fullName>
    </alternativeName>
    <alternativeName>
        <fullName evidence="9">Sulfur insertion protein LipA</fullName>
    </alternativeName>
</protein>
<feature type="domain" description="Radical SAM core" evidence="10">
    <location>
        <begin position="55"/>
        <end position="271"/>
    </location>
</feature>
<feature type="binding site" evidence="9">
    <location>
        <position position="73"/>
    </location>
    <ligand>
        <name>[4Fe-4S] cluster</name>
        <dbReference type="ChEBI" id="CHEBI:49883"/>
        <label>2</label>
        <note>4Fe-4S-S-AdoMet</note>
    </ligand>
</feature>
<feature type="binding site" evidence="9">
    <location>
        <position position="76"/>
    </location>
    <ligand>
        <name>[4Fe-4S] cluster</name>
        <dbReference type="ChEBI" id="CHEBI:49883"/>
        <label>2</label>
        <note>4Fe-4S-S-AdoMet</note>
    </ligand>
</feature>
<keyword evidence="6 9" id="KW-0408">Iron</keyword>
<comment type="cofactor">
    <cofactor evidence="9">
        <name>[4Fe-4S] cluster</name>
        <dbReference type="ChEBI" id="CHEBI:49883"/>
    </cofactor>
    <text evidence="9">Binds 2 [4Fe-4S] clusters per subunit. One cluster is coordinated with 3 cysteines and an exchangeable S-adenosyl-L-methionine.</text>
</comment>
<dbReference type="InterPro" id="IPR013785">
    <property type="entry name" value="Aldolase_TIM"/>
</dbReference>
<evidence type="ECO:0000259" key="10">
    <source>
        <dbReference type="PROSITE" id="PS51918"/>
    </source>
</evidence>
<dbReference type="PANTHER" id="PTHR10949:SF0">
    <property type="entry name" value="LIPOYL SYNTHASE, MITOCHONDRIAL"/>
    <property type="match status" value="1"/>
</dbReference>
<dbReference type="InterPro" id="IPR006638">
    <property type="entry name" value="Elp3/MiaA/NifB-like_rSAM"/>
</dbReference>
<dbReference type="InterPro" id="IPR058240">
    <property type="entry name" value="rSAM_sf"/>
</dbReference>
<dbReference type="CDD" id="cd01335">
    <property type="entry name" value="Radical_SAM"/>
    <property type="match status" value="1"/>
</dbReference>
<dbReference type="PROSITE" id="PS51918">
    <property type="entry name" value="RADICAL_SAM"/>
    <property type="match status" value="1"/>
</dbReference>
<evidence type="ECO:0000313" key="12">
    <source>
        <dbReference type="Proteomes" id="UP000019141"/>
    </source>
</evidence>
<comment type="catalytic activity">
    <reaction evidence="8 9">
        <text>[[Fe-S] cluster scaffold protein carrying a second [4Fe-4S](2+) cluster] + N(6)-octanoyl-L-lysyl-[protein] + 2 oxidized [2Fe-2S]-[ferredoxin] + 2 S-adenosyl-L-methionine + 4 H(+) = [[Fe-S] cluster scaffold protein] + N(6)-[(R)-dihydrolipoyl]-L-lysyl-[protein] + 4 Fe(3+) + 2 hydrogen sulfide + 2 5'-deoxyadenosine + 2 L-methionine + 2 reduced [2Fe-2S]-[ferredoxin]</text>
        <dbReference type="Rhea" id="RHEA:16585"/>
        <dbReference type="Rhea" id="RHEA-COMP:9928"/>
        <dbReference type="Rhea" id="RHEA-COMP:10000"/>
        <dbReference type="Rhea" id="RHEA-COMP:10001"/>
        <dbReference type="Rhea" id="RHEA-COMP:10475"/>
        <dbReference type="Rhea" id="RHEA-COMP:14568"/>
        <dbReference type="Rhea" id="RHEA-COMP:14569"/>
        <dbReference type="ChEBI" id="CHEBI:15378"/>
        <dbReference type="ChEBI" id="CHEBI:17319"/>
        <dbReference type="ChEBI" id="CHEBI:29034"/>
        <dbReference type="ChEBI" id="CHEBI:29919"/>
        <dbReference type="ChEBI" id="CHEBI:33722"/>
        <dbReference type="ChEBI" id="CHEBI:33737"/>
        <dbReference type="ChEBI" id="CHEBI:33738"/>
        <dbReference type="ChEBI" id="CHEBI:57844"/>
        <dbReference type="ChEBI" id="CHEBI:59789"/>
        <dbReference type="ChEBI" id="CHEBI:78809"/>
        <dbReference type="ChEBI" id="CHEBI:83100"/>
        <dbReference type="EC" id="2.8.1.8"/>
    </reaction>
</comment>
<dbReference type="GO" id="GO:0005737">
    <property type="term" value="C:cytoplasm"/>
    <property type="evidence" value="ECO:0007669"/>
    <property type="project" value="UniProtKB-SubCell"/>
</dbReference>
<evidence type="ECO:0000256" key="2">
    <source>
        <dbReference type="ARBA" id="ARBA00022490"/>
    </source>
</evidence>
<dbReference type="PATRIC" id="fig|1429438.4.peg.1079"/>
<dbReference type="HOGENOM" id="CLU_033144_2_1_7"/>
<comment type="similarity">
    <text evidence="9">Belongs to the radical SAM superfamily. Lipoyl synthase family.</text>
</comment>
<dbReference type="SUPFAM" id="SSF102114">
    <property type="entry name" value="Radical SAM enzymes"/>
    <property type="match status" value="1"/>
</dbReference>
<dbReference type="SMART" id="SM00729">
    <property type="entry name" value="Elp3"/>
    <property type="match status" value="1"/>
</dbReference>
<proteinExistence type="inferred from homology"/>
<dbReference type="GO" id="GO:0046872">
    <property type="term" value="F:metal ion binding"/>
    <property type="evidence" value="ECO:0007669"/>
    <property type="project" value="UniProtKB-KW"/>
</dbReference>
<evidence type="ECO:0000256" key="3">
    <source>
        <dbReference type="ARBA" id="ARBA00022679"/>
    </source>
</evidence>
<feature type="binding site" evidence="9">
    <location>
        <position position="43"/>
    </location>
    <ligand>
        <name>[4Fe-4S] cluster</name>
        <dbReference type="ChEBI" id="CHEBI:49883"/>
        <label>1</label>
    </ligand>
</feature>
<dbReference type="HAMAP" id="MF_00206">
    <property type="entry name" value="Lipoyl_synth"/>
    <property type="match status" value="1"/>
</dbReference>
<keyword evidence="12" id="KW-1185">Reference proteome</keyword>
<dbReference type="Gene3D" id="3.20.20.70">
    <property type="entry name" value="Aldolase class I"/>
    <property type="match status" value="1"/>
</dbReference>
<evidence type="ECO:0000256" key="4">
    <source>
        <dbReference type="ARBA" id="ARBA00022691"/>
    </source>
</evidence>
<comment type="pathway">
    <text evidence="9">Protein modification; protein lipoylation via endogenous pathway; protein N(6)-(lipoyl)lysine from octanoyl-[acyl-carrier-protein]: step 2/2.</text>
</comment>
<dbReference type="InterPro" id="IPR007197">
    <property type="entry name" value="rSAM"/>
</dbReference>
<dbReference type="NCBIfam" id="NF004019">
    <property type="entry name" value="PRK05481.1"/>
    <property type="match status" value="1"/>
</dbReference>
<dbReference type="SFLD" id="SFLDS00029">
    <property type="entry name" value="Radical_SAM"/>
    <property type="match status" value="1"/>
</dbReference>
<dbReference type="EC" id="2.8.1.8" evidence="9"/>
<dbReference type="SFLD" id="SFLDF00271">
    <property type="entry name" value="lipoyl_synthase"/>
    <property type="match status" value="1"/>
</dbReference>
<dbReference type="PIRSF" id="PIRSF005963">
    <property type="entry name" value="Lipoyl_synth"/>
    <property type="match status" value="1"/>
</dbReference>
<dbReference type="NCBIfam" id="TIGR00510">
    <property type="entry name" value="lipA"/>
    <property type="match status" value="1"/>
</dbReference>
<accession>W4LW71</accession>
<dbReference type="Pfam" id="PF16881">
    <property type="entry name" value="LIAS_N"/>
    <property type="match status" value="1"/>
</dbReference>
<dbReference type="UniPathway" id="UPA00538">
    <property type="reaction ID" value="UER00593"/>
</dbReference>
<dbReference type="InterPro" id="IPR003698">
    <property type="entry name" value="Lipoyl_synth"/>
</dbReference>
<dbReference type="GO" id="GO:0051539">
    <property type="term" value="F:4 iron, 4 sulfur cluster binding"/>
    <property type="evidence" value="ECO:0007669"/>
    <property type="project" value="UniProtKB-UniRule"/>
</dbReference>
<evidence type="ECO:0000256" key="7">
    <source>
        <dbReference type="ARBA" id="ARBA00023014"/>
    </source>
</evidence>
<organism evidence="11 12">
    <name type="scientific">Entotheonella factor</name>
    <dbReference type="NCBI Taxonomy" id="1429438"/>
    <lineage>
        <taxon>Bacteria</taxon>
        <taxon>Pseudomonadati</taxon>
        <taxon>Nitrospinota/Tectimicrobiota group</taxon>
        <taxon>Candidatus Tectimicrobiota</taxon>
        <taxon>Candidatus Entotheonellia</taxon>
        <taxon>Candidatus Entotheonellales</taxon>
        <taxon>Candidatus Entotheonellaceae</taxon>
        <taxon>Candidatus Entotheonella</taxon>
    </lineage>
</organism>
<evidence type="ECO:0000256" key="5">
    <source>
        <dbReference type="ARBA" id="ARBA00022723"/>
    </source>
</evidence>
<dbReference type="PANTHER" id="PTHR10949">
    <property type="entry name" value="LIPOYL SYNTHASE"/>
    <property type="match status" value="1"/>
</dbReference>
<keyword evidence="1 9" id="KW-0004">4Fe-4S</keyword>
<feature type="binding site" evidence="9">
    <location>
        <position position="282"/>
    </location>
    <ligand>
        <name>[4Fe-4S] cluster</name>
        <dbReference type="ChEBI" id="CHEBI:49883"/>
        <label>1</label>
    </ligand>
</feature>
<keyword evidence="3 9" id="KW-0808">Transferase</keyword>
<feature type="binding site" evidence="9">
    <location>
        <position position="48"/>
    </location>
    <ligand>
        <name>[4Fe-4S] cluster</name>
        <dbReference type="ChEBI" id="CHEBI:49883"/>
        <label>1</label>
    </ligand>
</feature>
<dbReference type="FunFam" id="3.20.20.70:FF:000040">
    <property type="entry name" value="Lipoyl synthase"/>
    <property type="match status" value="1"/>
</dbReference>
<feature type="binding site" evidence="9">
    <location>
        <position position="54"/>
    </location>
    <ligand>
        <name>[4Fe-4S] cluster</name>
        <dbReference type="ChEBI" id="CHEBI:49883"/>
        <label>1</label>
    </ligand>
</feature>
<keyword evidence="2 9" id="KW-0963">Cytoplasm</keyword>
<comment type="caution">
    <text evidence="11">The sequence shown here is derived from an EMBL/GenBank/DDBJ whole genome shotgun (WGS) entry which is preliminary data.</text>
</comment>
<gene>
    <name evidence="9" type="primary">lipA</name>
    <name evidence="11" type="ORF">ETSY1_04650</name>
</gene>
<dbReference type="EMBL" id="AZHW01000173">
    <property type="protein sequence ID" value="ETX02148.1"/>
    <property type="molecule type" value="Genomic_DNA"/>
</dbReference>
<dbReference type="NCBIfam" id="NF009544">
    <property type="entry name" value="PRK12928.1"/>
    <property type="match status" value="1"/>
</dbReference>
<dbReference type="GO" id="GO:0016992">
    <property type="term" value="F:lipoate synthase activity"/>
    <property type="evidence" value="ECO:0007669"/>
    <property type="project" value="UniProtKB-UniRule"/>
</dbReference>
<dbReference type="GO" id="GO:0009249">
    <property type="term" value="P:protein lipoylation"/>
    <property type="evidence" value="ECO:0007669"/>
    <property type="project" value="UniProtKB-UniRule"/>
</dbReference>
<evidence type="ECO:0000313" key="11">
    <source>
        <dbReference type="EMBL" id="ETX02148.1"/>
    </source>
</evidence>
<name>W4LW71_ENTF1</name>
<feature type="binding site" evidence="9">
    <location>
        <position position="69"/>
    </location>
    <ligand>
        <name>[4Fe-4S] cluster</name>
        <dbReference type="ChEBI" id="CHEBI:49883"/>
        <label>2</label>
        <note>4Fe-4S-S-AdoMet</note>
    </ligand>
</feature>
<dbReference type="Pfam" id="PF04055">
    <property type="entry name" value="Radical_SAM"/>
    <property type="match status" value="1"/>
</dbReference>
<keyword evidence="5 9" id="KW-0479">Metal-binding</keyword>
<evidence type="ECO:0000256" key="8">
    <source>
        <dbReference type="ARBA" id="ARBA00047326"/>
    </source>
</evidence>
<dbReference type="AlphaFoldDB" id="W4LW71"/>
<evidence type="ECO:0000256" key="9">
    <source>
        <dbReference type="HAMAP-Rule" id="MF_00206"/>
    </source>
</evidence>
<dbReference type="SFLD" id="SFLDG01058">
    <property type="entry name" value="lipoyl_synthase_like"/>
    <property type="match status" value="1"/>
</dbReference>
<keyword evidence="7 9" id="KW-0411">Iron-sulfur</keyword>
<sequence length="298" mass="33516">MALVQLEPRPERKPSWLRVKMPSGETYFELKRLVRDHQLHTVCEEAMCPNIGECWNQRSATFMLLGETCTRSCGFCAVHTGRPQPIDEDEPERVAEAIATLNLRYAVITSVNRDDVLNGGSHIFAATIRAVRRRLPACHVEVLIPDFKGNWDALAEVVEARPDVLNHNLESIARLYDRVRPQAKYERSLELLARTKQLDPAMTTKSGIMVGLGEEMDELIDTLRDLRQSQCDLVTIGQYLRPSSNHLPVVRYYPPEDFDALKHQGEAMGFAHVASGPLVRSSYHAADQASAAQEKGRS</sequence>
<dbReference type="InterPro" id="IPR031691">
    <property type="entry name" value="LIAS_N"/>
</dbReference>
<keyword evidence="4 9" id="KW-0949">S-adenosyl-L-methionine</keyword>